<dbReference type="Pfam" id="PF14022">
    <property type="entry name" value="DUF4238"/>
    <property type="match status" value="1"/>
</dbReference>
<protein>
    <submittedName>
        <fullName evidence="1">DUF4238 domain-containing protein</fullName>
    </submittedName>
</protein>
<name>A0A4S4UJL6_KLEPN</name>
<dbReference type="SUPFAM" id="SSF103642">
    <property type="entry name" value="Sec-C motif"/>
    <property type="match status" value="1"/>
</dbReference>
<dbReference type="AlphaFoldDB" id="A0A4S4UJL6"/>
<dbReference type="Proteomes" id="UP000304895">
    <property type="component" value="Unassembled WGS sequence"/>
</dbReference>
<gene>
    <name evidence="1" type="ORF">E9161_16265</name>
</gene>
<reference evidence="1 2" key="1">
    <citation type="submission" date="2019-04" db="EMBL/GenBank/DDBJ databases">
        <authorList>
            <person name="Fouts D."/>
            <person name="Sutton G."/>
            <person name="Singh I."/>
            <person name="Nguyen K."/>
        </authorList>
    </citation>
    <scope>NUCLEOTIDE SEQUENCE [LARGE SCALE GENOMIC DNA]</scope>
    <source>
        <strain evidence="1 2">55</strain>
    </source>
</reference>
<dbReference type="Gene3D" id="3.10.450.50">
    <property type="match status" value="1"/>
</dbReference>
<accession>A0A4S4UJL6</accession>
<dbReference type="RefSeq" id="WP_045326765.1">
    <property type="nucleotide sequence ID" value="NZ_CP009876.1"/>
</dbReference>
<sequence length="793" mass="91240">MSKTRDNHYVPQWHQKGFMEEREQQLCHLTRREINIPGGETKLVESKKWQTPTQRFYEVDLYSTFFGSEINDDIERQLFGPIDNNGSTAIRAFLGDDQAKWHNSFRDLFTYIDSQKLRTPKGLDWIKSKYSELNQSQLMMEMQSLRTMHCTLWAEGVRELVSASESETKFILSDHPVTVYNYACPPDSELCVYPNDPDITLKGSQTIFPLDKNRCLILTNLEYAQDPKNINPIQQRTNATRQRHSMVNTINFINSRKLTDDEVKKINYIIKSRSNKSIAAGREDWLYPEKDIKNDWAELRHVLLPSLNGVLGFGGEMYVKFEDGSVHYQDAFGRTSSAHEFLQKKTSKERIGRNSICGCGSGRKYKYCCLNLAENLRTSWDVLSIRERNLAFCNCIKDVLGLNKGKTWLDVRKELTEEHITKIYEFYAILWPIDTDIYNLLPKSDGKLRALYSGPVDIRTIVENAIPMASLFDEFLIESPICNPNVTNPDFSPINHPSQYKYQSLKDFLFFLHMEPFIGLGLINIIPEPAEFDIELMRAMLDMARDRSQRKEHIHEQDLQRHFILATEDLLNSTVLMPRSIRVDFLMSQFDLAEELATDIISMSESKADSSPLMLLQKPPTGSSGQLMMSRNGPNYEMALFIAQATGSVIVTDSISRWNQLYSAQHRNQGISAYPWSKTLDTFNSVPLDIQFDRTFLKSQGLFSKTRNLLKCIDQTILRNNRSPSHLQNLAAHINDLMKQLNVESESLVLKNMMISAPEGGFHDRNVQRLLARSSCLKYDDNVRSILGLDITT</sequence>
<organism evidence="1 2">
    <name type="scientific">Klebsiella pneumoniae subsp. pneumoniae</name>
    <dbReference type="NCBI Taxonomy" id="72407"/>
    <lineage>
        <taxon>Bacteria</taxon>
        <taxon>Pseudomonadati</taxon>
        <taxon>Pseudomonadota</taxon>
        <taxon>Gammaproteobacteria</taxon>
        <taxon>Enterobacterales</taxon>
        <taxon>Enterobacteriaceae</taxon>
        <taxon>Klebsiella/Raoultella group</taxon>
        <taxon>Klebsiella</taxon>
        <taxon>Klebsiella pneumoniae complex</taxon>
    </lineage>
</organism>
<evidence type="ECO:0000313" key="2">
    <source>
        <dbReference type="Proteomes" id="UP000304895"/>
    </source>
</evidence>
<evidence type="ECO:0000313" key="1">
    <source>
        <dbReference type="EMBL" id="THI28314.1"/>
    </source>
</evidence>
<proteinExistence type="predicted"/>
<dbReference type="InterPro" id="IPR025332">
    <property type="entry name" value="DUF4238"/>
</dbReference>
<dbReference type="EMBL" id="SSUJ01000013">
    <property type="protein sequence ID" value="THI28314.1"/>
    <property type="molecule type" value="Genomic_DNA"/>
</dbReference>
<comment type="caution">
    <text evidence="1">The sequence shown here is derived from an EMBL/GenBank/DDBJ whole genome shotgun (WGS) entry which is preliminary data.</text>
</comment>